<reference evidence="1 2" key="1">
    <citation type="journal article" date="2014" name="Genome Announc.">
        <title>Genome Sequence of Afipia felis Strain 76713, Isolated in Hospital Water Using an Amoeba Co-Culture Procedure.</title>
        <authorList>
            <person name="Benamar S."/>
            <person name="La Scola B."/>
            <person name="Croce O."/>
        </authorList>
    </citation>
    <scope>NUCLEOTIDE SEQUENCE [LARGE SCALE GENOMIC DNA]</scope>
    <source>
        <strain evidence="1 2">76713</strain>
    </source>
</reference>
<evidence type="ECO:0000313" key="1">
    <source>
        <dbReference type="EMBL" id="CEG06998.1"/>
    </source>
</evidence>
<dbReference type="RefSeq" id="WP_053083913.1">
    <property type="nucleotide sequence ID" value="NZ_CCAZ020000001.1"/>
</dbReference>
<keyword evidence="2" id="KW-1185">Reference proteome</keyword>
<dbReference type="AlphaFoldDB" id="A0A090N6K2"/>
<comment type="caution">
    <text evidence="1">The sequence shown here is derived from an EMBL/GenBank/DDBJ whole genome shotgun (WGS) entry which is preliminary data.</text>
</comment>
<evidence type="ECO:0008006" key="3">
    <source>
        <dbReference type="Google" id="ProtNLM"/>
    </source>
</evidence>
<evidence type="ECO:0000313" key="2">
    <source>
        <dbReference type="Proteomes" id="UP000035762"/>
    </source>
</evidence>
<organism evidence="1 2">
    <name type="scientific">Afipia felis</name>
    <name type="common">Cat scratch disease bacillus</name>
    <dbReference type="NCBI Taxonomy" id="1035"/>
    <lineage>
        <taxon>Bacteria</taxon>
        <taxon>Pseudomonadati</taxon>
        <taxon>Pseudomonadota</taxon>
        <taxon>Alphaproteobacteria</taxon>
        <taxon>Hyphomicrobiales</taxon>
        <taxon>Nitrobacteraceae</taxon>
        <taxon>Afipia</taxon>
    </lineage>
</organism>
<proteinExistence type="predicted"/>
<name>A0A090N6K2_AFIFE</name>
<dbReference type="InterPro" id="IPR013423">
    <property type="entry name" value="CHP02594"/>
</dbReference>
<dbReference type="NCBIfam" id="TIGR02594">
    <property type="entry name" value="TIGR02594 family protein"/>
    <property type="match status" value="1"/>
</dbReference>
<dbReference type="OrthoDB" id="8219583at2"/>
<gene>
    <name evidence="1" type="ORF">BN961_00379</name>
</gene>
<dbReference type="Proteomes" id="UP000035762">
    <property type="component" value="Unassembled WGS sequence"/>
</dbReference>
<dbReference type="STRING" id="1035.BN961_00379"/>
<protein>
    <recommendedName>
        <fullName evidence="3">TIGR02594 family protein</fullName>
    </recommendedName>
</protein>
<accession>A0A090N6K2</accession>
<dbReference type="EMBL" id="CCAZ020000001">
    <property type="protein sequence ID" value="CEG06998.1"/>
    <property type="molecule type" value="Genomic_DNA"/>
</dbReference>
<sequence length="178" mass="18884">MPNAALAVAPVAMPAWFLAAQKEIGVHELPENGGPDIRRYVGLAHCGQEGDPWCAIFANAMLESVGIRDTRSALARSFERDRNFVKLAAPAPGCIVTFWRGMKSRGLGHVGFYAGDDGQYIRVLGGYGSDMVQVERMRKAGSTFGLSGYYWPASAPLPKTGAIGPLLALGSASTGKVV</sequence>